<dbReference type="NCBIfam" id="TIGR01482">
    <property type="entry name" value="SPP-subfamily"/>
    <property type="match status" value="1"/>
</dbReference>
<dbReference type="InterPro" id="IPR006379">
    <property type="entry name" value="HAD-SF_hydro_IIB"/>
</dbReference>
<proteinExistence type="inferred from homology"/>
<evidence type="ECO:0000313" key="11">
    <source>
        <dbReference type="EMBL" id="KAJ1687771.1"/>
    </source>
</evidence>
<dbReference type="InterPro" id="IPR032710">
    <property type="entry name" value="NTF2-like_dom_sf"/>
</dbReference>
<evidence type="ECO:0000259" key="9">
    <source>
        <dbReference type="Pfam" id="PF05116"/>
    </source>
</evidence>
<dbReference type="SUPFAM" id="SSF54427">
    <property type="entry name" value="NTF2-like"/>
    <property type="match status" value="1"/>
</dbReference>
<dbReference type="NCBIfam" id="TIGR01485">
    <property type="entry name" value="SPP_plant-cyano"/>
    <property type="match status" value="1"/>
</dbReference>
<feature type="domain" description="Sucrose phosphatase-like" evidence="9">
    <location>
        <begin position="9"/>
        <end position="260"/>
    </location>
</feature>
<sequence>MDRLDGSANLMLVSDLDDTMVDHTDPDNLSLLRFNALWESTYRQDSILVFSTGRSPTLYKKLRKEKPILTPDIIITSVGTEIAYGEELVPDEGWVQLLSKNWNRNVVLEETAKFPDLIPQADMDQGPHKVSFYIPKEKAQEVISPLYISLRQRGLDIKIIYSSGLALDVLPKGAGKGQALAYLIKKFGSIGKPPKSTIVCGDSGNDSEMFTVESVYGVMVHNSREELLEWYEENAKSNHKIIHATERCASGIIQAIDHFQLGPSISPRDAKLFFSSEDNRKPASFMVNFYLLYESWLRAEVENSEAIIDNLKSITHSTGVIVHPSGVDKSIHQSIDALESCHGDKRGTSFRVWLDKILFSAIGLGSWLLKFNKWELNGTSSKCSVTTVLLNSKMETPYVLCINHIHQTWLEEYSIRDQQSWIF</sequence>
<dbReference type="Gene3D" id="3.90.1070.10">
    <property type="match status" value="1"/>
</dbReference>
<feature type="domain" description="Sucrose-phosphatase C-terminal" evidence="10">
    <location>
        <begin position="282"/>
        <end position="411"/>
    </location>
</feature>
<dbReference type="Pfam" id="PF05116">
    <property type="entry name" value="S6PP"/>
    <property type="match status" value="1"/>
</dbReference>
<dbReference type="GO" id="GO:0050307">
    <property type="term" value="F:sucrose-phosphate phosphatase activity"/>
    <property type="evidence" value="ECO:0007669"/>
    <property type="project" value="UniProtKB-UniRule"/>
</dbReference>
<dbReference type="AlphaFoldDB" id="A0A9Q0C5P1"/>
<keyword evidence="12" id="KW-1185">Reference proteome</keyword>
<evidence type="ECO:0000313" key="12">
    <source>
        <dbReference type="Proteomes" id="UP001151287"/>
    </source>
</evidence>
<dbReference type="PANTHER" id="PTHR46521">
    <property type="entry name" value="SUCROSE-PHOSPHATASE 2-RELATED"/>
    <property type="match status" value="1"/>
</dbReference>
<dbReference type="SFLD" id="SFLDF00043">
    <property type="entry name" value="sucrose-phosphatase"/>
    <property type="match status" value="1"/>
</dbReference>
<dbReference type="Gene3D" id="3.40.50.1000">
    <property type="entry name" value="HAD superfamily/HAD-like"/>
    <property type="match status" value="1"/>
</dbReference>
<comment type="caution">
    <text evidence="11">The sequence shown here is derived from an EMBL/GenBank/DDBJ whole genome shotgun (WGS) entry which is preliminary data.</text>
</comment>
<dbReference type="EMBL" id="JAMQYH010000005">
    <property type="protein sequence ID" value="KAJ1687771.1"/>
    <property type="molecule type" value="Genomic_DNA"/>
</dbReference>
<dbReference type="InterPro" id="IPR013679">
    <property type="entry name" value="SPP_C"/>
</dbReference>
<comment type="pathway">
    <text evidence="2 8">Glycan biosynthesis; sucrose biosynthesis; sucrose from D-fructose 6-phosphate and UDP-alpha-D-glucose: step 2/2.</text>
</comment>
<evidence type="ECO:0000256" key="6">
    <source>
        <dbReference type="ARBA" id="ARBA00022842"/>
    </source>
</evidence>
<reference evidence="11" key="1">
    <citation type="journal article" date="2022" name="Cell">
        <title>Repeat-based holocentromeres influence genome architecture and karyotype evolution.</title>
        <authorList>
            <person name="Hofstatter P.G."/>
            <person name="Thangavel G."/>
            <person name="Lux T."/>
            <person name="Neumann P."/>
            <person name="Vondrak T."/>
            <person name="Novak P."/>
            <person name="Zhang M."/>
            <person name="Costa L."/>
            <person name="Castellani M."/>
            <person name="Scott A."/>
            <person name="Toegelov H."/>
            <person name="Fuchs J."/>
            <person name="Mata-Sucre Y."/>
            <person name="Dias Y."/>
            <person name="Vanzela A.L.L."/>
            <person name="Huettel B."/>
            <person name="Almeida C.C.S."/>
            <person name="Simkova H."/>
            <person name="Souza G."/>
            <person name="Pedrosa-Harand A."/>
            <person name="Macas J."/>
            <person name="Mayer K.F.X."/>
            <person name="Houben A."/>
            <person name="Marques A."/>
        </authorList>
    </citation>
    <scope>NUCLEOTIDE SEQUENCE</scope>
    <source>
        <strain evidence="11">RhyBre1mFocal</strain>
    </source>
</reference>
<comment type="cofactor">
    <cofactor evidence="1 8">
        <name>Mg(2+)</name>
        <dbReference type="ChEBI" id="CHEBI:18420"/>
    </cofactor>
</comment>
<evidence type="ECO:0000256" key="2">
    <source>
        <dbReference type="ARBA" id="ARBA00005070"/>
    </source>
</evidence>
<dbReference type="InterPro" id="IPR012847">
    <property type="entry name" value="Sucrose_phosphatase_pln/cyn"/>
</dbReference>
<dbReference type="OrthoDB" id="531008at2759"/>
<dbReference type="SFLD" id="SFLDG01141">
    <property type="entry name" value="C2.B.1:_Sucrose_Phosphatase_Li"/>
    <property type="match status" value="1"/>
</dbReference>
<dbReference type="EC" id="3.1.3.24" evidence="8"/>
<dbReference type="SFLD" id="SFLDG01140">
    <property type="entry name" value="C2.B:_Phosphomannomutase_and_P"/>
    <property type="match status" value="1"/>
</dbReference>
<evidence type="ECO:0000256" key="4">
    <source>
        <dbReference type="ARBA" id="ARBA00011738"/>
    </source>
</evidence>
<dbReference type="InterPro" id="IPR006380">
    <property type="entry name" value="SPP-like_dom"/>
</dbReference>
<evidence type="ECO:0000256" key="1">
    <source>
        <dbReference type="ARBA" id="ARBA00001946"/>
    </source>
</evidence>
<dbReference type="Proteomes" id="UP001151287">
    <property type="component" value="Unassembled WGS sequence"/>
</dbReference>
<dbReference type="GO" id="GO:0005986">
    <property type="term" value="P:sucrose biosynthetic process"/>
    <property type="evidence" value="ECO:0007669"/>
    <property type="project" value="UniProtKB-UniRule"/>
</dbReference>
<keyword evidence="6 8" id="KW-0460">Magnesium</keyword>
<dbReference type="NCBIfam" id="TIGR01484">
    <property type="entry name" value="HAD-SF-IIB"/>
    <property type="match status" value="1"/>
</dbReference>
<dbReference type="PANTHER" id="PTHR46521:SF4">
    <property type="entry name" value="SUCROSE-PHOSPHATASE 2-RELATED"/>
    <property type="match status" value="1"/>
</dbReference>
<comment type="subunit">
    <text evidence="4 8">Homodimer.</text>
</comment>
<evidence type="ECO:0000259" key="10">
    <source>
        <dbReference type="Pfam" id="PF08472"/>
    </source>
</evidence>
<dbReference type="InterPro" id="IPR036412">
    <property type="entry name" value="HAD-like_sf"/>
</dbReference>
<organism evidence="11 12">
    <name type="scientific">Rhynchospora breviuscula</name>
    <dbReference type="NCBI Taxonomy" id="2022672"/>
    <lineage>
        <taxon>Eukaryota</taxon>
        <taxon>Viridiplantae</taxon>
        <taxon>Streptophyta</taxon>
        <taxon>Embryophyta</taxon>
        <taxon>Tracheophyta</taxon>
        <taxon>Spermatophyta</taxon>
        <taxon>Magnoliopsida</taxon>
        <taxon>Liliopsida</taxon>
        <taxon>Poales</taxon>
        <taxon>Cyperaceae</taxon>
        <taxon>Cyperoideae</taxon>
        <taxon>Rhynchosporeae</taxon>
        <taxon>Rhynchospora</taxon>
    </lineage>
</organism>
<evidence type="ECO:0000256" key="8">
    <source>
        <dbReference type="RuleBase" id="RU368007"/>
    </source>
</evidence>
<protein>
    <recommendedName>
        <fullName evidence="8">Sucrose-phosphatase</fullName>
        <ecNumber evidence="8">3.1.3.24</ecNumber>
    </recommendedName>
</protein>
<evidence type="ECO:0000256" key="7">
    <source>
        <dbReference type="ARBA" id="ARBA00048036"/>
    </source>
</evidence>
<dbReference type="CDD" id="cd02605">
    <property type="entry name" value="HAD_SPP"/>
    <property type="match status" value="1"/>
</dbReference>
<comment type="function">
    <text evidence="8">Catalyzes the final step of sucrose synthesis.</text>
</comment>
<evidence type="ECO:0000256" key="5">
    <source>
        <dbReference type="ARBA" id="ARBA00022801"/>
    </source>
</evidence>
<dbReference type="GO" id="GO:0000287">
    <property type="term" value="F:magnesium ion binding"/>
    <property type="evidence" value="ECO:0007669"/>
    <property type="project" value="UniProtKB-UniRule"/>
</dbReference>
<gene>
    <name evidence="11" type="ORF">LUZ63_019161</name>
</gene>
<evidence type="ECO:0000256" key="3">
    <source>
        <dbReference type="ARBA" id="ARBA00007211"/>
    </source>
</evidence>
<dbReference type="SFLD" id="SFLDS00003">
    <property type="entry name" value="Haloacid_Dehalogenase"/>
    <property type="match status" value="1"/>
</dbReference>
<accession>A0A9Q0C5P1</accession>
<dbReference type="Pfam" id="PF08472">
    <property type="entry name" value="S6PP_C"/>
    <property type="match status" value="1"/>
</dbReference>
<dbReference type="InterPro" id="IPR051518">
    <property type="entry name" value="Sucrose_Phosphatase"/>
</dbReference>
<dbReference type="SUPFAM" id="SSF56784">
    <property type="entry name" value="HAD-like"/>
    <property type="match status" value="1"/>
</dbReference>
<keyword evidence="5 8" id="KW-0378">Hydrolase</keyword>
<comment type="catalytic activity">
    <reaction evidence="7 8">
        <text>sucrose 6(F)-phosphate + H2O = sucrose + phosphate</text>
        <dbReference type="Rhea" id="RHEA:19289"/>
        <dbReference type="ChEBI" id="CHEBI:15377"/>
        <dbReference type="ChEBI" id="CHEBI:17992"/>
        <dbReference type="ChEBI" id="CHEBI:43474"/>
        <dbReference type="ChEBI" id="CHEBI:57723"/>
        <dbReference type="EC" id="3.1.3.24"/>
    </reaction>
</comment>
<comment type="similarity">
    <text evidence="3 8">Belongs to the sucrose phosphatase family.</text>
</comment>
<dbReference type="InterPro" id="IPR023214">
    <property type="entry name" value="HAD_sf"/>
</dbReference>
<dbReference type="Gene3D" id="3.10.450.50">
    <property type="match status" value="1"/>
</dbReference>
<name>A0A9Q0C5P1_9POAL</name>